<dbReference type="AlphaFoldDB" id="A0A940YR58"/>
<sequence>MHTRFVRTTAGQDEIRSRALGLPRHQRNLLLVISPDKPAGFWLSQVKGCEAADLEQLVEAGLLAPASAPAPAAAPAAPPSDAGAPADLARLRQRLRESSYSRLYDALNAHGRETLGLVASYRFALELERCAGAPELQALALDYLDRIADHHGLAAVRRLNELL</sequence>
<dbReference type="EMBL" id="JAGQDE010000020">
    <property type="protein sequence ID" value="MBQ0960991.1"/>
    <property type="molecule type" value="Genomic_DNA"/>
</dbReference>
<reference evidence="1" key="1">
    <citation type="submission" date="2021-04" db="EMBL/GenBank/DDBJ databases">
        <title>The genome sequence of Ideonella sp. 4Y11.</title>
        <authorList>
            <person name="Liu Y."/>
        </authorList>
    </citation>
    <scope>NUCLEOTIDE SEQUENCE</scope>
    <source>
        <strain evidence="1">4Y11</strain>
    </source>
</reference>
<comment type="caution">
    <text evidence="1">The sequence shown here is derived from an EMBL/GenBank/DDBJ whole genome shotgun (WGS) entry which is preliminary data.</text>
</comment>
<evidence type="ECO:0000313" key="2">
    <source>
        <dbReference type="Proteomes" id="UP000678374"/>
    </source>
</evidence>
<accession>A0A940YR58</accession>
<organism evidence="1 2">
    <name type="scientific">Ideonella aquatica</name>
    <dbReference type="NCBI Taxonomy" id="2824119"/>
    <lineage>
        <taxon>Bacteria</taxon>
        <taxon>Pseudomonadati</taxon>
        <taxon>Pseudomonadota</taxon>
        <taxon>Betaproteobacteria</taxon>
        <taxon>Burkholderiales</taxon>
        <taxon>Sphaerotilaceae</taxon>
        <taxon>Ideonella</taxon>
    </lineage>
</organism>
<dbReference type="Proteomes" id="UP000678374">
    <property type="component" value="Unassembled WGS sequence"/>
</dbReference>
<evidence type="ECO:0000313" key="1">
    <source>
        <dbReference type="EMBL" id="MBQ0960991.1"/>
    </source>
</evidence>
<dbReference type="RefSeq" id="WP_210803665.1">
    <property type="nucleotide sequence ID" value="NZ_JAGQDE010000020.1"/>
</dbReference>
<proteinExistence type="predicted"/>
<keyword evidence="2" id="KW-1185">Reference proteome</keyword>
<name>A0A940YR58_9BURK</name>
<protein>
    <submittedName>
        <fullName evidence="1">Uncharacterized protein</fullName>
    </submittedName>
</protein>
<gene>
    <name evidence="1" type="ORF">KAK06_18695</name>
</gene>